<protein>
    <submittedName>
        <fullName evidence="1">Uncharacterized protein</fullName>
    </submittedName>
</protein>
<feature type="non-terminal residue" evidence="1">
    <location>
        <position position="1"/>
    </location>
</feature>
<organism evidence="1 2">
    <name type="scientific">Plasmodium yoelii yoelii</name>
    <dbReference type="NCBI Taxonomy" id="73239"/>
    <lineage>
        <taxon>Eukaryota</taxon>
        <taxon>Sar</taxon>
        <taxon>Alveolata</taxon>
        <taxon>Apicomplexa</taxon>
        <taxon>Aconoidasida</taxon>
        <taxon>Haemosporida</taxon>
        <taxon>Plasmodiidae</taxon>
        <taxon>Plasmodium</taxon>
        <taxon>Plasmodium (Vinckeia)</taxon>
    </lineage>
</organism>
<comment type="caution">
    <text evidence="1">The sequence shown here is derived from an EMBL/GenBank/DDBJ whole genome shotgun (WGS) entry which is preliminary data.</text>
</comment>
<dbReference type="EMBL" id="AABL01002836">
    <property type="protein sequence ID" value="EAA20129.1"/>
    <property type="molecule type" value="Genomic_DNA"/>
</dbReference>
<reference evidence="1 2" key="1">
    <citation type="journal article" date="2002" name="Nature">
        <title>Genome sequence and comparative analysis of the model rodent malaria parasite Plasmodium yoelii yoelii.</title>
        <authorList>
            <person name="Carlton J.M."/>
            <person name="Angiuoli S.V."/>
            <person name="Suh B.B."/>
            <person name="Kooij T.W."/>
            <person name="Pertea M."/>
            <person name="Silva J.C."/>
            <person name="Ermolaeva M.D."/>
            <person name="Allen J.E."/>
            <person name="Selengut J.D."/>
            <person name="Koo H.L."/>
            <person name="Peterson J.D."/>
            <person name="Pop M."/>
            <person name="Kosack D.S."/>
            <person name="Shumway M.F."/>
            <person name="Bidwell S.L."/>
            <person name="Shallom S.J."/>
            <person name="van Aken S.E."/>
            <person name="Riedmuller S.B."/>
            <person name="Feldblyum T.V."/>
            <person name="Cho J.K."/>
            <person name="Quackenbush J."/>
            <person name="Sedegah M."/>
            <person name="Shoaibi A."/>
            <person name="Cummings L.M."/>
            <person name="Florens L."/>
            <person name="Yates J.R."/>
            <person name="Raine J.D."/>
            <person name="Sinden R.E."/>
            <person name="Harris M.A."/>
            <person name="Cunningham D.A."/>
            <person name="Preiser P.R."/>
            <person name="Bergman L.W."/>
            <person name="Vaidya A.B."/>
            <person name="van Lin L.H."/>
            <person name="Janse C.J."/>
            <person name="Waters A.P."/>
            <person name="Smith H.O."/>
            <person name="White O.R."/>
            <person name="Salzberg S.L."/>
            <person name="Venter J.C."/>
            <person name="Fraser C.M."/>
            <person name="Hoffman S.L."/>
            <person name="Gardner M.J."/>
            <person name="Carucci D.J."/>
        </authorList>
    </citation>
    <scope>NUCLEOTIDE SEQUENCE [LARGE SCALE GENOMIC DNA]</scope>
    <source>
        <strain evidence="1 2">17XNL</strain>
    </source>
</reference>
<dbReference type="InParanoid" id="Q7R7F8"/>
<dbReference type="PaxDb" id="73239-Q7R7F8"/>
<accession>Q7R7F8</accession>
<evidence type="ECO:0000313" key="1">
    <source>
        <dbReference type="EMBL" id="EAA20129.1"/>
    </source>
</evidence>
<name>Q7R7F8_PLAYO</name>
<dbReference type="Proteomes" id="UP000008553">
    <property type="component" value="Unassembled WGS sequence"/>
</dbReference>
<evidence type="ECO:0000313" key="2">
    <source>
        <dbReference type="Proteomes" id="UP000008553"/>
    </source>
</evidence>
<proteinExistence type="predicted"/>
<keyword evidence="2" id="KW-1185">Reference proteome</keyword>
<gene>
    <name evidence="1" type="ORF">PY07629</name>
</gene>
<sequence length="26" mass="3273">LGYQDLYNRQLWYSIIRLHIQSIYCI</sequence>
<dbReference type="AlphaFoldDB" id="Q7R7F8"/>